<evidence type="ECO:0000256" key="1">
    <source>
        <dbReference type="SAM" id="Phobius"/>
    </source>
</evidence>
<feature type="non-terminal residue" evidence="2">
    <location>
        <position position="93"/>
    </location>
</feature>
<keyword evidence="1" id="KW-1133">Transmembrane helix</keyword>
<evidence type="ECO:0000313" key="3">
    <source>
        <dbReference type="Proteomes" id="UP000703674"/>
    </source>
</evidence>
<feature type="transmembrane region" description="Helical" evidence="1">
    <location>
        <begin position="45"/>
        <end position="63"/>
    </location>
</feature>
<proteinExistence type="predicted"/>
<dbReference type="InterPro" id="IPR002528">
    <property type="entry name" value="MATE_fam"/>
</dbReference>
<dbReference type="Proteomes" id="UP000703674">
    <property type="component" value="Unassembled WGS sequence"/>
</dbReference>
<protein>
    <submittedName>
        <fullName evidence="2">MATE family efflux transporter</fullName>
    </submittedName>
</protein>
<organism evidence="2 3">
    <name type="scientific">Salinimicrobium oceani</name>
    <dbReference type="NCBI Taxonomy" id="2722702"/>
    <lineage>
        <taxon>Bacteria</taxon>
        <taxon>Pseudomonadati</taxon>
        <taxon>Bacteroidota</taxon>
        <taxon>Flavobacteriia</taxon>
        <taxon>Flavobacteriales</taxon>
        <taxon>Flavobacteriaceae</taxon>
        <taxon>Salinimicrobium</taxon>
    </lineage>
</organism>
<accession>A0ABX1D811</accession>
<comment type="caution">
    <text evidence="2">The sequence shown here is derived from an EMBL/GenBank/DDBJ whole genome shotgun (WGS) entry which is preliminary data.</text>
</comment>
<gene>
    <name evidence="2" type="ORF">HC175_23140</name>
</gene>
<evidence type="ECO:0000313" key="2">
    <source>
        <dbReference type="EMBL" id="NJW55814.1"/>
    </source>
</evidence>
<feature type="transmembrane region" description="Helical" evidence="1">
    <location>
        <begin position="12"/>
        <end position="33"/>
    </location>
</feature>
<dbReference type="EMBL" id="JAAVJR010001580">
    <property type="protein sequence ID" value="NJW55814.1"/>
    <property type="molecule type" value="Genomic_DNA"/>
</dbReference>
<keyword evidence="1" id="KW-0812">Transmembrane</keyword>
<reference evidence="2 3" key="1">
    <citation type="submission" date="2020-03" db="EMBL/GenBank/DDBJ databases">
        <title>Salinimicrobium sp. nov, isolated from SCS.</title>
        <authorList>
            <person name="Cao W.R."/>
        </authorList>
    </citation>
    <scope>NUCLEOTIDE SEQUENCE [LARGE SCALE GENOMIC DNA]</scope>
    <source>
        <strain evidence="3">J15B91</strain>
    </source>
</reference>
<name>A0ABX1D811_9FLAO</name>
<keyword evidence="3" id="KW-1185">Reference proteome</keyword>
<keyword evidence="1" id="KW-0472">Membrane</keyword>
<dbReference type="RefSeq" id="WP_262887268.1">
    <property type="nucleotide sequence ID" value="NZ_JAAVJR010001580.1"/>
</dbReference>
<sequence length="93" mass="9667">MAVVNFKNINRLAVPAIFAGIAEPLISLTDIAIIGNVEQDPVEALAAAGIVGSFLSAIIWIVAQTKTAISALVSQHLGSNRIHAVKTLVPQAI</sequence>
<dbReference type="Pfam" id="PF01554">
    <property type="entry name" value="MatE"/>
    <property type="match status" value="1"/>
</dbReference>